<evidence type="ECO:0000256" key="1">
    <source>
        <dbReference type="SAM" id="MobiDB-lite"/>
    </source>
</evidence>
<organism evidence="2">
    <name type="scientific">viral metagenome</name>
    <dbReference type="NCBI Taxonomy" id="1070528"/>
    <lineage>
        <taxon>unclassified sequences</taxon>
        <taxon>metagenomes</taxon>
        <taxon>organismal metagenomes</taxon>
    </lineage>
</organism>
<name>A0A6C0E781_9ZZZZ</name>
<dbReference type="AlphaFoldDB" id="A0A6C0E781"/>
<evidence type="ECO:0000313" key="2">
    <source>
        <dbReference type="EMBL" id="QHT24592.1"/>
    </source>
</evidence>
<dbReference type="EMBL" id="MN739746">
    <property type="protein sequence ID" value="QHT24592.1"/>
    <property type="molecule type" value="Genomic_DNA"/>
</dbReference>
<reference evidence="2" key="1">
    <citation type="journal article" date="2020" name="Nature">
        <title>Giant virus diversity and host interactions through global metagenomics.</title>
        <authorList>
            <person name="Schulz F."/>
            <person name="Roux S."/>
            <person name="Paez-Espino D."/>
            <person name="Jungbluth S."/>
            <person name="Walsh D.A."/>
            <person name="Denef V.J."/>
            <person name="McMahon K.D."/>
            <person name="Konstantinidis K.T."/>
            <person name="Eloe-Fadrosh E.A."/>
            <person name="Kyrpides N.C."/>
            <person name="Woyke T."/>
        </authorList>
    </citation>
    <scope>NUCLEOTIDE SEQUENCE</scope>
    <source>
        <strain evidence="2">GVMAG-M-3300023179-150</strain>
    </source>
</reference>
<protein>
    <submittedName>
        <fullName evidence="2">Uncharacterized protein</fullName>
    </submittedName>
</protein>
<sequence>MSDQEQNLDASASVKDSSSDDPKTFYRKASSLSRAFEESVDEKYPKPLFDWESDWYVTEKVDGSQFWITIVLRLDGTYQISMKSHGGHPCFPGADAEDMTIQKLQDAPKDKPYTYQRANLTKILPPALEGFINLMRDIGLTECHFYCELTLPGATPCQLAYQDTMKSRLWLFNQVYFDLTGERVIKYVTPENKVIYDKYNIPTVPLLMHGNSFSLADFKKVLDWCDADVNREGAMLYQPGPLGRLLKIKTHHGEPMKKEKPQGLQGKNSEAYDLYMASLAESPIISRKREKYEKSLEKARHAPLTSDEINEEISKEFTHDSHEVFLQAYKTAPKNERSKLLQCSWYRHVVDALTETYGTERVSKSTTLIFKNMTKFLNNYEKLN</sequence>
<accession>A0A6C0E781</accession>
<feature type="region of interest" description="Disordered" evidence="1">
    <location>
        <begin position="1"/>
        <end position="25"/>
    </location>
</feature>
<proteinExistence type="predicted"/>